<gene>
    <name evidence="5" type="ORF">LC586_17110</name>
</gene>
<dbReference type="Pfam" id="PF01783">
    <property type="entry name" value="Ribosomal_L32p"/>
    <property type="match status" value="1"/>
</dbReference>
<proteinExistence type="inferred from homology"/>
<name>A0ABS8IBJ8_9NOSO</name>
<evidence type="ECO:0000313" key="6">
    <source>
        <dbReference type="Proteomes" id="UP001199525"/>
    </source>
</evidence>
<organism evidence="5 6">
    <name type="scientific">Nostoc favosum CHAB5714</name>
    <dbReference type="NCBI Taxonomy" id="2780399"/>
    <lineage>
        <taxon>Bacteria</taxon>
        <taxon>Bacillati</taxon>
        <taxon>Cyanobacteriota</taxon>
        <taxon>Cyanophyceae</taxon>
        <taxon>Nostocales</taxon>
        <taxon>Nostocaceae</taxon>
        <taxon>Nostoc</taxon>
        <taxon>Nostoc favosum</taxon>
    </lineage>
</organism>
<sequence length="49" mass="5522">MESRQSQILLSLRYTDSSNCANCGELVLSLRHRFCPICGCAYKTPVKTQ</sequence>
<dbReference type="Proteomes" id="UP001199525">
    <property type="component" value="Unassembled WGS sequence"/>
</dbReference>
<dbReference type="InterPro" id="IPR002677">
    <property type="entry name" value="Ribosomal_bL32"/>
</dbReference>
<evidence type="ECO:0000256" key="4">
    <source>
        <dbReference type="ARBA" id="ARBA00035178"/>
    </source>
</evidence>
<evidence type="ECO:0000256" key="1">
    <source>
        <dbReference type="ARBA" id="ARBA00008560"/>
    </source>
</evidence>
<keyword evidence="3" id="KW-0687">Ribonucleoprotein</keyword>
<keyword evidence="6" id="KW-1185">Reference proteome</keyword>
<evidence type="ECO:0000256" key="2">
    <source>
        <dbReference type="ARBA" id="ARBA00022980"/>
    </source>
</evidence>
<comment type="similarity">
    <text evidence="1">Belongs to the bacterial ribosomal protein bL32 family.</text>
</comment>
<reference evidence="5 6" key="1">
    <citation type="journal article" date="2021" name="Microorganisms">
        <title>Genome Evolution of Filamentous Cyanobacterium Nostoc Species: From Facultative Symbiosis to Free Living.</title>
        <authorList>
            <person name="Huo D."/>
            <person name="Li H."/>
            <person name="Cai F."/>
            <person name="Guo X."/>
            <person name="Qiao Z."/>
            <person name="Wang W."/>
            <person name="Yu G."/>
            <person name="Li R."/>
        </authorList>
    </citation>
    <scope>NUCLEOTIDE SEQUENCE [LARGE SCALE GENOMIC DNA]</scope>
    <source>
        <strain evidence="5 6">CHAB 5714</strain>
    </source>
</reference>
<accession>A0ABS8IBJ8</accession>
<keyword evidence="2 5" id="KW-0689">Ribosomal protein</keyword>
<evidence type="ECO:0000256" key="3">
    <source>
        <dbReference type="ARBA" id="ARBA00023274"/>
    </source>
</evidence>
<dbReference type="GO" id="GO:0005840">
    <property type="term" value="C:ribosome"/>
    <property type="evidence" value="ECO:0007669"/>
    <property type="project" value="UniProtKB-KW"/>
</dbReference>
<protein>
    <recommendedName>
        <fullName evidence="4">Large ribosomal subunit protein bL32</fullName>
    </recommendedName>
</protein>
<comment type="caution">
    <text evidence="5">The sequence shown here is derived from an EMBL/GenBank/DDBJ whole genome shotgun (WGS) entry which is preliminary data.</text>
</comment>
<dbReference type="EMBL" id="JAIVFQ010000023">
    <property type="protein sequence ID" value="MCC5600892.1"/>
    <property type="molecule type" value="Genomic_DNA"/>
</dbReference>
<evidence type="ECO:0000313" key="5">
    <source>
        <dbReference type="EMBL" id="MCC5600892.1"/>
    </source>
</evidence>